<reference evidence="1" key="1">
    <citation type="journal article" date="2021" name="PeerJ">
        <title>Extensive microbial diversity within the chicken gut microbiome revealed by metagenomics and culture.</title>
        <authorList>
            <person name="Gilroy R."/>
            <person name="Ravi A."/>
            <person name="Getino M."/>
            <person name="Pursley I."/>
            <person name="Horton D.L."/>
            <person name="Alikhan N.F."/>
            <person name="Baker D."/>
            <person name="Gharbi K."/>
            <person name="Hall N."/>
            <person name="Watson M."/>
            <person name="Adriaenssens E.M."/>
            <person name="Foster-Nyarko E."/>
            <person name="Jarju S."/>
            <person name="Secka A."/>
            <person name="Antonio M."/>
            <person name="Oren A."/>
            <person name="Chaudhuri R.R."/>
            <person name="La Ragione R."/>
            <person name="Hildebrand F."/>
            <person name="Pallen M.J."/>
        </authorList>
    </citation>
    <scope>NUCLEOTIDE SEQUENCE</scope>
    <source>
        <strain evidence="1">ChiGjej6B6-1540</strain>
    </source>
</reference>
<accession>A0A9D1RSP2</accession>
<sequence length="105" mass="11870">MEGTRHGRAGRQDPHTEERETLLEGLARTRTLLAQAYASFNSTRDPYLIDSYVFEINALQARYSYLLRRVKALDGYALDHPARGPAGWSGGRLLWSSETRKEGCV</sequence>
<name>A0A9D1RSP2_9FIRM</name>
<dbReference type="EMBL" id="DXGA01000094">
    <property type="protein sequence ID" value="HIW93741.1"/>
    <property type="molecule type" value="Genomic_DNA"/>
</dbReference>
<evidence type="ECO:0000313" key="2">
    <source>
        <dbReference type="Proteomes" id="UP000824192"/>
    </source>
</evidence>
<reference evidence="1" key="2">
    <citation type="submission" date="2021-04" db="EMBL/GenBank/DDBJ databases">
        <authorList>
            <person name="Gilroy R."/>
        </authorList>
    </citation>
    <scope>NUCLEOTIDE SEQUENCE</scope>
    <source>
        <strain evidence="1">ChiGjej6B6-1540</strain>
    </source>
</reference>
<gene>
    <name evidence="1" type="ORF">H9868_04285</name>
</gene>
<comment type="caution">
    <text evidence="1">The sequence shown here is derived from an EMBL/GenBank/DDBJ whole genome shotgun (WGS) entry which is preliminary data.</text>
</comment>
<organism evidence="1 2">
    <name type="scientific">Candidatus Flavonifractor merdipullorum</name>
    <dbReference type="NCBI Taxonomy" id="2838590"/>
    <lineage>
        <taxon>Bacteria</taxon>
        <taxon>Bacillati</taxon>
        <taxon>Bacillota</taxon>
        <taxon>Clostridia</taxon>
        <taxon>Eubacteriales</taxon>
        <taxon>Oscillospiraceae</taxon>
        <taxon>Flavonifractor</taxon>
    </lineage>
</organism>
<dbReference type="Proteomes" id="UP000824192">
    <property type="component" value="Unassembled WGS sequence"/>
</dbReference>
<dbReference type="Pfam" id="PF10704">
    <property type="entry name" value="DUF2508"/>
    <property type="match status" value="1"/>
</dbReference>
<dbReference type="AlphaFoldDB" id="A0A9D1RSP2"/>
<dbReference type="InterPro" id="IPR019644">
    <property type="entry name" value="DUF2508"/>
</dbReference>
<proteinExistence type="predicted"/>
<evidence type="ECO:0000313" key="1">
    <source>
        <dbReference type="EMBL" id="HIW93741.1"/>
    </source>
</evidence>
<protein>
    <submittedName>
        <fullName evidence="1">YaaL family protein</fullName>
    </submittedName>
</protein>